<dbReference type="GO" id="GO:0004518">
    <property type="term" value="F:nuclease activity"/>
    <property type="evidence" value="ECO:0007669"/>
    <property type="project" value="UniProtKB-KW"/>
</dbReference>
<name>A0A2Z5J9Y8_STRAR</name>
<evidence type="ECO:0000256" key="4">
    <source>
        <dbReference type="ARBA" id="ARBA00022842"/>
    </source>
</evidence>
<dbReference type="KEGG" id="sata:C5746_09895"/>
<dbReference type="SUPFAM" id="SSF88723">
    <property type="entry name" value="PIN domain-like"/>
    <property type="match status" value="1"/>
</dbReference>
<organism evidence="6 7">
    <name type="scientific">Streptomyces atratus</name>
    <dbReference type="NCBI Taxonomy" id="1893"/>
    <lineage>
        <taxon>Bacteria</taxon>
        <taxon>Bacillati</taxon>
        <taxon>Actinomycetota</taxon>
        <taxon>Actinomycetes</taxon>
        <taxon>Kitasatosporales</taxon>
        <taxon>Streptomycetaceae</taxon>
        <taxon>Streptomyces</taxon>
    </lineage>
</organism>
<evidence type="ECO:0000259" key="5">
    <source>
        <dbReference type="Pfam" id="PF01850"/>
    </source>
</evidence>
<dbReference type="InterPro" id="IPR002716">
    <property type="entry name" value="PIN_dom"/>
</dbReference>
<dbReference type="CDD" id="cd09874">
    <property type="entry name" value="PIN_MT3492-like"/>
    <property type="match status" value="1"/>
</dbReference>
<dbReference type="GO" id="GO:0016787">
    <property type="term" value="F:hydrolase activity"/>
    <property type="evidence" value="ECO:0007669"/>
    <property type="project" value="UniProtKB-KW"/>
</dbReference>
<proteinExistence type="predicted"/>
<protein>
    <submittedName>
        <fullName evidence="6">PIN domain-containing protein</fullName>
    </submittedName>
</protein>
<evidence type="ECO:0000256" key="1">
    <source>
        <dbReference type="ARBA" id="ARBA00022722"/>
    </source>
</evidence>
<feature type="domain" description="PIN" evidence="5">
    <location>
        <begin position="2"/>
        <end position="115"/>
    </location>
</feature>
<keyword evidence="2" id="KW-0479">Metal-binding</keyword>
<evidence type="ECO:0000313" key="7">
    <source>
        <dbReference type="Proteomes" id="UP000252698"/>
    </source>
</evidence>
<dbReference type="Pfam" id="PF01850">
    <property type="entry name" value="PIN"/>
    <property type="match status" value="1"/>
</dbReference>
<evidence type="ECO:0000313" key="6">
    <source>
        <dbReference type="EMBL" id="AXE77176.1"/>
    </source>
</evidence>
<accession>A0A2Z5J9Y8</accession>
<reference evidence="6 7" key="1">
    <citation type="journal article" date="2018" name="Front. Microbiol.">
        <title>Genome Sequencing of Streptomyces atratus SCSIOZH16 and Activation Production of Nocardamine via Metabolic Engineering.</title>
        <authorList>
            <person name="Li Y."/>
            <person name="Zhang C."/>
            <person name="Liu C."/>
            <person name="Ju J."/>
            <person name="Ma J."/>
        </authorList>
    </citation>
    <scope>NUCLEOTIDE SEQUENCE [LARGE SCALE GENOMIC DNA]</scope>
    <source>
        <strain evidence="6 7">SCSIO_ZH16</strain>
    </source>
</reference>
<dbReference type="EMBL" id="CP027306">
    <property type="protein sequence ID" value="AXE77176.1"/>
    <property type="molecule type" value="Genomic_DNA"/>
</dbReference>
<dbReference type="AlphaFoldDB" id="A0A2Z5J9Y8"/>
<dbReference type="Proteomes" id="UP000252698">
    <property type="component" value="Chromosome"/>
</dbReference>
<gene>
    <name evidence="6" type="ORF">C5746_09895</name>
</gene>
<dbReference type="InterPro" id="IPR029060">
    <property type="entry name" value="PIN-like_dom_sf"/>
</dbReference>
<dbReference type="Gene3D" id="3.40.50.1010">
    <property type="entry name" value="5'-nuclease"/>
    <property type="match status" value="1"/>
</dbReference>
<keyword evidence="1" id="KW-0540">Nuclease</keyword>
<evidence type="ECO:0000256" key="2">
    <source>
        <dbReference type="ARBA" id="ARBA00022723"/>
    </source>
</evidence>
<keyword evidence="3" id="KW-0378">Hydrolase</keyword>
<evidence type="ECO:0000256" key="3">
    <source>
        <dbReference type="ARBA" id="ARBA00022801"/>
    </source>
</evidence>
<sequence>MIYMDSSALITLLTGRPGAAELRTFLSGRPGLPLATSTIGIVETARQLDKAGSFPNALSDLDGMVTEVLLTEEVRDLATRVSGALRSLDAIHVASALVIGGALDSLITYDKRMLDSAREEGLSAHAPGMAE</sequence>
<dbReference type="GO" id="GO:0046872">
    <property type="term" value="F:metal ion binding"/>
    <property type="evidence" value="ECO:0007669"/>
    <property type="project" value="UniProtKB-KW"/>
</dbReference>
<keyword evidence="4" id="KW-0460">Magnesium</keyword>